<sequence>MIGITFATLLIASTVRAGTVVWDGSFDAYTSAADFDAWSFSNPVGEYQWYIHGSGDTSTYLGLDPSFKNPASTQTNGLRATIDGTALWNGQTMERTELIPQTSENLGTGNLFYHFSVSRSDTNAPDSSIEHQVAFFESHFTELKYGVGDEDLHWFVGGTSQWSTAFDAGTWYNFAYDIDFDAGTVALWASTGSDELTQVVEPVSASTSTNSADWHVGVLKLSTAAVTEDWFFSGVYIEDAPATTSVGSGSSSGGSETSAAGE</sequence>
<proteinExistence type="predicted"/>
<feature type="signal peptide" evidence="1">
    <location>
        <begin position="1"/>
        <end position="17"/>
    </location>
</feature>
<dbReference type="EMBL" id="VDMD01000008">
    <property type="protein sequence ID" value="TRM64134.1"/>
    <property type="molecule type" value="Genomic_DNA"/>
</dbReference>
<keyword evidence="4" id="KW-1185">Reference proteome</keyword>
<accession>A0A550CH85</accession>
<protein>
    <recommendedName>
        <fullName evidence="2">Glycoside hydrolase 131 catalytic N-terminal domain-containing protein</fullName>
    </recommendedName>
</protein>
<feature type="chain" id="PRO_5022162396" description="Glycoside hydrolase 131 catalytic N-terminal domain-containing protein" evidence="1">
    <location>
        <begin position="18"/>
        <end position="262"/>
    </location>
</feature>
<keyword evidence="1" id="KW-0732">Signal</keyword>
<dbReference type="Pfam" id="PF18271">
    <property type="entry name" value="GH131_N"/>
    <property type="match status" value="1"/>
</dbReference>
<dbReference type="STRING" id="97359.A0A550CH85"/>
<feature type="domain" description="Glycoside hydrolase 131 catalytic N-terminal" evidence="2">
    <location>
        <begin position="20"/>
        <end position="241"/>
    </location>
</feature>
<dbReference type="PANTHER" id="PTHR34612">
    <property type="entry name" value="GH131_N DOMAIN-CONTAINING PROTEIN"/>
    <property type="match status" value="1"/>
</dbReference>
<dbReference type="OrthoDB" id="120072at2759"/>
<dbReference type="InterPro" id="IPR041524">
    <property type="entry name" value="GH131_N"/>
</dbReference>
<dbReference type="PANTHER" id="PTHR34612:SF6">
    <property type="entry name" value="GLYCOSIDE HYDROLASE 131 CATALYTIC N-TERMINAL DOMAIN-CONTAINING PROTEIN"/>
    <property type="match status" value="1"/>
</dbReference>
<evidence type="ECO:0000313" key="3">
    <source>
        <dbReference type="EMBL" id="TRM64134.1"/>
    </source>
</evidence>
<dbReference type="AlphaFoldDB" id="A0A550CH85"/>
<evidence type="ECO:0000313" key="4">
    <source>
        <dbReference type="Proteomes" id="UP000320762"/>
    </source>
</evidence>
<evidence type="ECO:0000259" key="2">
    <source>
        <dbReference type="Pfam" id="PF18271"/>
    </source>
</evidence>
<gene>
    <name evidence="3" type="ORF">BD626DRAFT_401740</name>
</gene>
<name>A0A550CH85_9AGAR</name>
<evidence type="ECO:0000256" key="1">
    <source>
        <dbReference type="SAM" id="SignalP"/>
    </source>
</evidence>
<dbReference type="Gene3D" id="2.60.120.1160">
    <property type="match status" value="1"/>
</dbReference>
<reference evidence="3 4" key="1">
    <citation type="journal article" date="2019" name="New Phytol.">
        <title>Comparative genomics reveals unique wood-decay strategies and fruiting body development in the Schizophyllaceae.</title>
        <authorList>
            <person name="Almasi E."/>
            <person name="Sahu N."/>
            <person name="Krizsan K."/>
            <person name="Balint B."/>
            <person name="Kovacs G.M."/>
            <person name="Kiss B."/>
            <person name="Cseklye J."/>
            <person name="Drula E."/>
            <person name="Henrissat B."/>
            <person name="Nagy I."/>
            <person name="Chovatia M."/>
            <person name="Adam C."/>
            <person name="LaButti K."/>
            <person name="Lipzen A."/>
            <person name="Riley R."/>
            <person name="Grigoriev I.V."/>
            <person name="Nagy L.G."/>
        </authorList>
    </citation>
    <scope>NUCLEOTIDE SEQUENCE [LARGE SCALE GENOMIC DNA]</scope>
    <source>
        <strain evidence="3 4">NL-1724</strain>
    </source>
</reference>
<dbReference type="Proteomes" id="UP000320762">
    <property type="component" value="Unassembled WGS sequence"/>
</dbReference>
<organism evidence="3 4">
    <name type="scientific">Schizophyllum amplum</name>
    <dbReference type="NCBI Taxonomy" id="97359"/>
    <lineage>
        <taxon>Eukaryota</taxon>
        <taxon>Fungi</taxon>
        <taxon>Dikarya</taxon>
        <taxon>Basidiomycota</taxon>
        <taxon>Agaricomycotina</taxon>
        <taxon>Agaricomycetes</taxon>
        <taxon>Agaricomycetidae</taxon>
        <taxon>Agaricales</taxon>
        <taxon>Schizophyllaceae</taxon>
        <taxon>Schizophyllum</taxon>
    </lineage>
</organism>
<comment type="caution">
    <text evidence="3">The sequence shown here is derived from an EMBL/GenBank/DDBJ whole genome shotgun (WGS) entry which is preliminary data.</text>
</comment>